<dbReference type="Proteomes" id="UP000823388">
    <property type="component" value="Chromosome 3N"/>
</dbReference>
<sequence>MKRSVAHMLIDMEPVEFVRAVANQSDKINMMDAANGDDFGHEFFLSMSNVTQAFDGNLDISKFPLIHRPKSSLSQLSAEVIGCFSQLFVGEPCRHPSHSFKWIILFHPLHYCSSDHENEEADDCNQNRNTDVVSSCIYFLT</sequence>
<protein>
    <submittedName>
        <fullName evidence="1">Uncharacterized protein</fullName>
    </submittedName>
</protein>
<proteinExistence type="predicted"/>
<gene>
    <name evidence="1" type="ORF">PVAP13_3NG279246</name>
</gene>
<reference evidence="1" key="1">
    <citation type="submission" date="2020-05" db="EMBL/GenBank/DDBJ databases">
        <title>WGS assembly of Panicum virgatum.</title>
        <authorList>
            <person name="Lovell J.T."/>
            <person name="Jenkins J."/>
            <person name="Shu S."/>
            <person name="Juenger T.E."/>
            <person name="Schmutz J."/>
        </authorList>
    </citation>
    <scope>NUCLEOTIDE SEQUENCE</scope>
    <source>
        <strain evidence="1">AP13</strain>
    </source>
</reference>
<evidence type="ECO:0000313" key="1">
    <source>
        <dbReference type="EMBL" id="KAG2622183.1"/>
    </source>
</evidence>
<keyword evidence="2" id="KW-1185">Reference proteome</keyword>
<name>A0A8T0UN27_PANVG</name>
<evidence type="ECO:0000313" key="2">
    <source>
        <dbReference type="Proteomes" id="UP000823388"/>
    </source>
</evidence>
<organism evidence="1 2">
    <name type="scientific">Panicum virgatum</name>
    <name type="common">Blackwell switchgrass</name>
    <dbReference type="NCBI Taxonomy" id="38727"/>
    <lineage>
        <taxon>Eukaryota</taxon>
        <taxon>Viridiplantae</taxon>
        <taxon>Streptophyta</taxon>
        <taxon>Embryophyta</taxon>
        <taxon>Tracheophyta</taxon>
        <taxon>Spermatophyta</taxon>
        <taxon>Magnoliopsida</taxon>
        <taxon>Liliopsida</taxon>
        <taxon>Poales</taxon>
        <taxon>Poaceae</taxon>
        <taxon>PACMAD clade</taxon>
        <taxon>Panicoideae</taxon>
        <taxon>Panicodae</taxon>
        <taxon>Paniceae</taxon>
        <taxon>Panicinae</taxon>
        <taxon>Panicum</taxon>
        <taxon>Panicum sect. Hiantes</taxon>
    </lineage>
</organism>
<dbReference type="EMBL" id="CM029042">
    <property type="protein sequence ID" value="KAG2622183.1"/>
    <property type="molecule type" value="Genomic_DNA"/>
</dbReference>
<accession>A0A8T0UN27</accession>
<comment type="caution">
    <text evidence="1">The sequence shown here is derived from an EMBL/GenBank/DDBJ whole genome shotgun (WGS) entry which is preliminary data.</text>
</comment>
<dbReference type="AlphaFoldDB" id="A0A8T0UN27"/>